<dbReference type="GO" id="GO:0004252">
    <property type="term" value="F:serine-type endopeptidase activity"/>
    <property type="evidence" value="ECO:0007669"/>
    <property type="project" value="TreeGrafter"/>
</dbReference>
<dbReference type="InterPro" id="IPR029058">
    <property type="entry name" value="AB_hydrolase_fold"/>
</dbReference>
<keyword evidence="1" id="KW-0378">Hydrolase</keyword>
<comment type="caution">
    <text evidence="4">The sequence shown here is derived from an EMBL/GenBank/DDBJ whole genome shotgun (WGS) entry which is preliminary data.</text>
</comment>
<dbReference type="Gene3D" id="3.40.50.1820">
    <property type="entry name" value="alpha/beta hydrolase"/>
    <property type="match status" value="1"/>
</dbReference>
<dbReference type="SUPFAM" id="SSF82171">
    <property type="entry name" value="DPP6 N-terminal domain-like"/>
    <property type="match status" value="1"/>
</dbReference>
<feature type="compositionally biased region" description="Basic and acidic residues" evidence="2">
    <location>
        <begin position="26"/>
        <end position="35"/>
    </location>
</feature>
<proteinExistence type="predicted"/>
<evidence type="ECO:0000259" key="3">
    <source>
        <dbReference type="Pfam" id="PF00326"/>
    </source>
</evidence>
<dbReference type="EMBL" id="JACEZS010000013">
    <property type="protein sequence ID" value="MBA5606872.1"/>
    <property type="molecule type" value="Genomic_DNA"/>
</dbReference>
<dbReference type="PANTHER" id="PTHR42776">
    <property type="entry name" value="SERINE PEPTIDASE S9 FAMILY MEMBER"/>
    <property type="match status" value="1"/>
</dbReference>
<dbReference type="Pfam" id="PF00326">
    <property type="entry name" value="Peptidase_S9"/>
    <property type="match status" value="1"/>
</dbReference>
<gene>
    <name evidence="4" type="ORF">H3H36_16065</name>
</gene>
<reference evidence="4 5" key="1">
    <citation type="submission" date="2020-07" db="EMBL/GenBank/DDBJ databases">
        <title>Novel species isolated from subtropical streams in China.</title>
        <authorList>
            <person name="Lu H."/>
        </authorList>
    </citation>
    <scope>NUCLEOTIDE SEQUENCE [LARGE SCALE GENOMIC DNA]</scope>
    <source>
        <strain evidence="4 5">FT3S</strain>
    </source>
</reference>
<evidence type="ECO:0000256" key="2">
    <source>
        <dbReference type="SAM" id="MobiDB-lite"/>
    </source>
</evidence>
<dbReference type="GO" id="GO:0006508">
    <property type="term" value="P:proteolysis"/>
    <property type="evidence" value="ECO:0007669"/>
    <property type="project" value="InterPro"/>
</dbReference>
<organism evidence="4 5">
    <name type="scientific">Rugamonas fusca</name>
    <dbReference type="NCBI Taxonomy" id="2758568"/>
    <lineage>
        <taxon>Bacteria</taxon>
        <taxon>Pseudomonadati</taxon>
        <taxon>Pseudomonadota</taxon>
        <taxon>Betaproteobacteria</taxon>
        <taxon>Burkholderiales</taxon>
        <taxon>Oxalobacteraceae</taxon>
        <taxon>Telluria group</taxon>
        <taxon>Rugamonas</taxon>
    </lineage>
</organism>
<name>A0A7W2I7R4_9BURK</name>
<accession>A0A7W2I7R4</accession>
<keyword evidence="5" id="KW-1185">Reference proteome</keyword>
<dbReference type="Proteomes" id="UP000566711">
    <property type="component" value="Unassembled WGS sequence"/>
</dbReference>
<evidence type="ECO:0000313" key="4">
    <source>
        <dbReference type="EMBL" id="MBA5606872.1"/>
    </source>
</evidence>
<sequence length="724" mass="80609">MDRIPGGRPRLEAAQEPHRLLGPGREVPRPPDRPALRRRRPTPRATSPQQPPRIIVNALSHPLLRACVLACTLSLAGGALPAKAAATALPPLAAFFDNETFSDAKLSPDGNFLAARLCTEGERAWLSVLDINTRQLKVVAQLRDADIGQFEWVNDHRLVFNAHDSRSAQGEQFYGPGLYAVERDGSKFRQLADRSGDVTETTDMRKMLPWNTFMLDETGPQDSDDYYAVNTKYDEQYRFNNLSLMRVNTVTGQSSHVEQPSKWRDIWLDQHGQARVASMSDSETQTLSYRDPASGAWRTLAVFKRYDTEAARFWPLAFGPDGTLYVVSANGKDKQALYTYDLAAGRLSGEPLLSLPDFDFTGKLIMDQHKLLGVRYTNDAENTLWFDPGMKAMQAAVDALLPDTINLLTPATRGSAPRVLVRAYSDAKPGTYYLYDGQAKALTRLGLSRPGIEPAQMGEQNLVRYPARDGLTIPAWLTLPAGKSKHLPMVVLVHGGPYVRGGQWGWDAEAQFLASRGYAVLEPEYRGSTGFGTQHFHAGWKQWGLKMQDDIADGTRWAIAQGIADGKRVCIAGASYGGYATLMGLVNDPDLYRCGIDWVGVTDINLLYTDNSWFDDSAMSSEWRRYGMRRLVGDPDQDAAQLRATSPLVQAARIKQPLLLAYGGVDRRVPLVHGNKFRDAVSATNKDVEWVVYPKEGHGWVLPENRIDFWGRVEKFLDRNIGQH</sequence>
<dbReference type="SUPFAM" id="SSF53474">
    <property type="entry name" value="alpha/beta-Hydrolases"/>
    <property type="match status" value="1"/>
</dbReference>
<protein>
    <submittedName>
        <fullName evidence="4">S9 family peptidase</fullName>
    </submittedName>
</protein>
<feature type="compositionally biased region" description="Basic and acidic residues" evidence="2">
    <location>
        <begin position="1"/>
        <end position="19"/>
    </location>
</feature>
<feature type="region of interest" description="Disordered" evidence="2">
    <location>
        <begin position="1"/>
        <end position="52"/>
    </location>
</feature>
<dbReference type="PANTHER" id="PTHR42776:SF27">
    <property type="entry name" value="DIPEPTIDYL PEPTIDASE FAMILY MEMBER 6"/>
    <property type="match status" value="1"/>
</dbReference>
<evidence type="ECO:0000256" key="1">
    <source>
        <dbReference type="ARBA" id="ARBA00022801"/>
    </source>
</evidence>
<feature type="domain" description="Peptidase S9 prolyl oligopeptidase catalytic" evidence="3">
    <location>
        <begin position="506"/>
        <end position="723"/>
    </location>
</feature>
<dbReference type="AlphaFoldDB" id="A0A7W2I7R4"/>
<evidence type="ECO:0000313" key="5">
    <source>
        <dbReference type="Proteomes" id="UP000566711"/>
    </source>
</evidence>
<dbReference type="InterPro" id="IPR001375">
    <property type="entry name" value="Peptidase_S9_cat"/>
</dbReference>